<dbReference type="GO" id="GO:0043565">
    <property type="term" value="F:sequence-specific DNA binding"/>
    <property type="evidence" value="ECO:0007669"/>
    <property type="project" value="InterPro"/>
</dbReference>
<comment type="similarity">
    <text evidence="7 10">Belongs to the HD-ZIP homeobox family. Class I subfamily.</text>
</comment>
<dbReference type="Proteomes" id="UP001229421">
    <property type="component" value="Unassembled WGS sequence"/>
</dbReference>
<dbReference type="InterPro" id="IPR009057">
    <property type="entry name" value="Homeodomain-like_sf"/>
</dbReference>
<dbReference type="EMBL" id="JAUHHV010000002">
    <property type="protein sequence ID" value="KAK1432855.1"/>
    <property type="molecule type" value="Genomic_DNA"/>
</dbReference>
<comment type="caution">
    <text evidence="14">The sequence shown here is derived from an EMBL/GenBank/DDBJ whole genome shotgun (WGS) entry which is preliminary data.</text>
</comment>
<keyword evidence="2 10" id="KW-0805">Transcription regulation</keyword>
<evidence type="ECO:0000256" key="2">
    <source>
        <dbReference type="ARBA" id="ARBA00023015"/>
    </source>
</evidence>
<reference evidence="14" key="1">
    <citation type="journal article" date="2023" name="bioRxiv">
        <title>Improved chromosome-level genome assembly for marigold (Tagetes erecta).</title>
        <authorList>
            <person name="Jiang F."/>
            <person name="Yuan L."/>
            <person name="Wang S."/>
            <person name="Wang H."/>
            <person name="Xu D."/>
            <person name="Wang A."/>
            <person name="Fan W."/>
        </authorList>
    </citation>
    <scope>NUCLEOTIDE SEQUENCE</scope>
    <source>
        <strain evidence="14">WSJ</strain>
        <tissue evidence="14">Leaf</tissue>
    </source>
</reference>
<evidence type="ECO:0000256" key="6">
    <source>
        <dbReference type="ARBA" id="ARBA00023242"/>
    </source>
</evidence>
<dbReference type="CDD" id="cd00086">
    <property type="entry name" value="homeodomain"/>
    <property type="match status" value="1"/>
</dbReference>
<dbReference type="Pfam" id="PF02183">
    <property type="entry name" value="HALZ"/>
    <property type="match status" value="1"/>
</dbReference>
<dbReference type="PROSITE" id="PS50071">
    <property type="entry name" value="HOMEOBOX_2"/>
    <property type="match status" value="1"/>
</dbReference>
<feature type="DNA-binding region" description="Homeobox" evidence="8">
    <location>
        <begin position="64"/>
        <end position="119"/>
    </location>
</feature>
<dbReference type="PANTHER" id="PTHR24326">
    <property type="entry name" value="HOMEOBOX-LEUCINE ZIPPER PROTEIN"/>
    <property type="match status" value="1"/>
</dbReference>
<evidence type="ECO:0000256" key="10">
    <source>
        <dbReference type="RuleBase" id="RU369038"/>
    </source>
</evidence>
<name>A0AAD8NYX9_TARER</name>
<dbReference type="PRINTS" id="PR00031">
    <property type="entry name" value="HTHREPRESSR"/>
</dbReference>
<comment type="subcellular location">
    <subcellularLocation>
        <location evidence="1 8 9">Nucleus</location>
    </subcellularLocation>
</comment>
<dbReference type="GO" id="GO:0005634">
    <property type="term" value="C:nucleus"/>
    <property type="evidence" value="ECO:0007669"/>
    <property type="project" value="UniProtKB-SubCell"/>
</dbReference>
<evidence type="ECO:0000256" key="12">
    <source>
        <dbReference type="SAM" id="MobiDB-lite"/>
    </source>
</evidence>
<keyword evidence="6 8" id="KW-0539">Nucleus</keyword>
<feature type="region of interest" description="Disordered" evidence="12">
    <location>
        <begin position="38"/>
        <end position="62"/>
    </location>
</feature>
<keyword evidence="15" id="KW-1185">Reference proteome</keyword>
<dbReference type="Gene3D" id="1.10.10.60">
    <property type="entry name" value="Homeodomain-like"/>
    <property type="match status" value="1"/>
</dbReference>
<dbReference type="GO" id="GO:0000981">
    <property type="term" value="F:DNA-binding transcription factor activity, RNA polymerase II-specific"/>
    <property type="evidence" value="ECO:0007669"/>
    <property type="project" value="UniProtKB-UniRule"/>
</dbReference>
<evidence type="ECO:0000313" key="15">
    <source>
        <dbReference type="Proteomes" id="UP001229421"/>
    </source>
</evidence>
<dbReference type="Pfam" id="PF00046">
    <property type="entry name" value="Homeodomain"/>
    <property type="match status" value="1"/>
</dbReference>
<feature type="domain" description="Homeobox" evidence="13">
    <location>
        <begin position="62"/>
        <end position="118"/>
    </location>
</feature>
<dbReference type="InterPro" id="IPR017970">
    <property type="entry name" value="Homeobox_CS"/>
</dbReference>
<evidence type="ECO:0000256" key="7">
    <source>
        <dbReference type="ARBA" id="ARBA00025748"/>
    </source>
</evidence>
<protein>
    <recommendedName>
        <fullName evidence="10">Homeobox-leucine zipper protein</fullName>
    </recommendedName>
    <alternativeName>
        <fullName evidence="10">HD-ZIP protein</fullName>
    </alternativeName>
    <alternativeName>
        <fullName evidence="10">Homeodomain transcription factor</fullName>
    </alternativeName>
</protein>
<evidence type="ECO:0000256" key="4">
    <source>
        <dbReference type="ARBA" id="ARBA00023155"/>
    </source>
</evidence>
<dbReference type="SMART" id="SM00389">
    <property type="entry name" value="HOX"/>
    <property type="match status" value="1"/>
</dbReference>
<evidence type="ECO:0000256" key="8">
    <source>
        <dbReference type="PROSITE-ProRule" id="PRU00108"/>
    </source>
</evidence>
<dbReference type="PANTHER" id="PTHR24326:SF566">
    <property type="entry name" value="HOMEOBOX-LEUCINE ZIPPER PROTEIN"/>
    <property type="match status" value="1"/>
</dbReference>
<dbReference type="SUPFAM" id="SSF46689">
    <property type="entry name" value="Homeodomain-like"/>
    <property type="match status" value="1"/>
</dbReference>
<accession>A0AAD8NYX9</accession>
<sequence>MSFLPPEPMFFGYQHHFQGAEPVMLRSMSSYSGTERCEEVNTTGCGGDGDSSDEEGSQLLGEKKRRLNLEQVKALEKSFELGNKLEPERKRQLARALGLQPRQVAIWFQNRRARWKTKQLERDYNVLKTQVDSIKADNDALKNHNNKLQQQLMALKCQETNNIRSMLNLNKETEGSWSNGSDNSCEDNTTLFYTQISNSLTTTSPMIGGLTSPYLVTQPCQTAVTGDEGGLCNMLNGVEDQPAYWPWPEAE</sequence>
<dbReference type="InterPro" id="IPR003106">
    <property type="entry name" value="Leu_zip_homeo"/>
</dbReference>
<dbReference type="FunFam" id="1.10.10.60:FF:000200">
    <property type="entry name" value="Homeobox-leucine zipper protein ATHB-13"/>
    <property type="match status" value="1"/>
</dbReference>
<keyword evidence="11" id="KW-0175">Coiled coil</keyword>
<dbReference type="GO" id="GO:0045893">
    <property type="term" value="P:positive regulation of DNA-templated transcription"/>
    <property type="evidence" value="ECO:0007669"/>
    <property type="project" value="TreeGrafter"/>
</dbReference>
<gene>
    <name evidence="14" type="ORF">QVD17_09757</name>
</gene>
<evidence type="ECO:0000256" key="1">
    <source>
        <dbReference type="ARBA" id="ARBA00004123"/>
    </source>
</evidence>
<keyword evidence="3 8" id="KW-0238">DNA-binding</keyword>
<organism evidence="14 15">
    <name type="scientific">Tagetes erecta</name>
    <name type="common">African marigold</name>
    <dbReference type="NCBI Taxonomy" id="13708"/>
    <lineage>
        <taxon>Eukaryota</taxon>
        <taxon>Viridiplantae</taxon>
        <taxon>Streptophyta</taxon>
        <taxon>Embryophyta</taxon>
        <taxon>Tracheophyta</taxon>
        <taxon>Spermatophyta</taxon>
        <taxon>Magnoliopsida</taxon>
        <taxon>eudicotyledons</taxon>
        <taxon>Gunneridae</taxon>
        <taxon>Pentapetalae</taxon>
        <taxon>asterids</taxon>
        <taxon>campanulids</taxon>
        <taxon>Asterales</taxon>
        <taxon>Asteraceae</taxon>
        <taxon>Asteroideae</taxon>
        <taxon>Heliantheae alliance</taxon>
        <taxon>Tageteae</taxon>
        <taxon>Tagetes</taxon>
    </lineage>
</organism>
<dbReference type="InterPro" id="IPR045224">
    <property type="entry name" value="HDZip_class_I_plant"/>
</dbReference>
<keyword evidence="5 10" id="KW-0804">Transcription</keyword>
<evidence type="ECO:0000256" key="9">
    <source>
        <dbReference type="RuleBase" id="RU000682"/>
    </source>
</evidence>
<dbReference type="PROSITE" id="PS00027">
    <property type="entry name" value="HOMEOBOX_1"/>
    <property type="match status" value="1"/>
</dbReference>
<evidence type="ECO:0000256" key="5">
    <source>
        <dbReference type="ARBA" id="ARBA00023163"/>
    </source>
</evidence>
<keyword evidence="4 8" id="KW-0371">Homeobox</keyword>
<evidence type="ECO:0000256" key="11">
    <source>
        <dbReference type="SAM" id="Coils"/>
    </source>
</evidence>
<comment type="function">
    <text evidence="10">Transcription factor.</text>
</comment>
<evidence type="ECO:0000259" key="13">
    <source>
        <dbReference type="PROSITE" id="PS50071"/>
    </source>
</evidence>
<evidence type="ECO:0000256" key="3">
    <source>
        <dbReference type="ARBA" id="ARBA00023125"/>
    </source>
</evidence>
<dbReference type="InterPro" id="IPR000047">
    <property type="entry name" value="HTH_motif"/>
</dbReference>
<evidence type="ECO:0000313" key="14">
    <source>
        <dbReference type="EMBL" id="KAK1432855.1"/>
    </source>
</evidence>
<dbReference type="InterPro" id="IPR001356">
    <property type="entry name" value="HD"/>
</dbReference>
<proteinExistence type="inferred from homology"/>
<dbReference type="AlphaFoldDB" id="A0AAD8NYX9"/>
<feature type="coiled-coil region" evidence="11">
    <location>
        <begin position="117"/>
        <end position="161"/>
    </location>
</feature>